<dbReference type="PANTHER" id="PTHR35688">
    <property type="entry name" value="NAD(P)-LINKED OXIDOREDUCTASE SUPERFAMILY PROTEIN"/>
    <property type="match status" value="1"/>
</dbReference>
<accession>A0A1D2A8U9</accession>
<feature type="region of interest" description="Disordered" evidence="1">
    <location>
        <begin position="48"/>
        <end position="123"/>
    </location>
</feature>
<feature type="domain" description="YdbS-like PH" evidence="2">
    <location>
        <begin position="156"/>
        <end position="227"/>
    </location>
</feature>
<dbReference type="Pfam" id="PF03703">
    <property type="entry name" value="bPH_2"/>
    <property type="match status" value="1"/>
</dbReference>
<sequence length="250" mass="26981">MTKGLLHAVSSLQRVPHSALPTLPSPRPFVKSAIPPRRQFHGARHTVCLASGSSGSTPDDNDDDDKFEERIAALQGKRASKQRPTSQGAAARVPGRDISAPASKPSPTPPTPKDWGREEVFLDSPPHRGDLASNIALGATLLWLPLTAAAVGRAAFVRYLVTDKRVSVSTSAPWKKEQLDAGYDQIRDVVAVGRGLGYWGDMVLTLGSGDRLELRAVPRWKEVRDYILARRDAGRAKKAAPADAPLSRGF</sequence>
<feature type="compositionally biased region" description="Basic and acidic residues" evidence="1">
    <location>
        <begin position="114"/>
        <end position="123"/>
    </location>
</feature>
<evidence type="ECO:0000259" key="2">
    <source>
        <dbReference type="Pfam" id="PF03703"/>
    </source>
</evidence>
<evidence type="ECO:0000256" key="1">
    <source>
        <dbReference type="SAM" id="MobiDB-lite"/>
    </source>
</evidence>
<gene>
    <name evidence="3" type="ORF">g.681</name>
</gene>
<dbReference type="EMBL" id="GDKF01002983">
    <property type="protein sequence ID" value="JAT75639.1"/>
    <property type="molecule type" value="Transcribed_RNA"/>
</dbReference>
<reference evidence="3" key="1">
    <citation type="submission" date="2015-08" db="EMBL/GenBank/DDBJ databases">
        <authorList>
            <person name="Babu N.S."/>
            <person name="Beckwith C.J."/>
            <person name="Beseler K.G."/>
            <person name="Brison A."/>
            <person name="Carone J.V."/>
            <person name="Caskin T.P."/>
            <person name="Diamond M."/>
            <person name="Durham M.E."/>
            <person name="Foxe J.M."/>
            <person name="Go M."/>
            <person name="Henderson B.A."/>
            <person name="Jones I.B."/>
            <person name="McGettigan J.A."/>
            <person name="Micheletti S.J."/>
            <person name="Nasrallah M.E."/>
            <person name="Ortiz D."/>
            <person name="Piller C.R."/>
            <person name="Privatt S.R."/>
            <person name="Schneider S.L."/>
            <person name="Sharp S."/>
            <person name="Smith T.C."/>
            <person name="Stanton J.D."/>
            <person name="Ullery H.E."/>
            <person name="Wilson R.J."/>
            <person name="Serrano M.G."/>
            <person name="Buck G."/>
            <person name="Lee V."/>
            <person name="Wang Y."/>
            <person name="Carvalho R."/>
            <person name="Voegtly L."/>
            <person name="Shi R."/>
            <person name="Duckworth R."/>
            <person name="Johnson A."/>
            <person name="Loviza R."/>
            <person name="Walstead R."/>
            <person name="Shah Z."/>
            <person name="Kiflezghi M."/>
            <person name="Wade K."/>
            <person name="Ball S.L."/>
            <person name="Bradley K.W."/>
            <person name="Asai D.J."/>
            <person name="Bowman C.A."/>
            <person name="Russell D.A."/>
            <person name="Pope W.H."/>
            <person name="Jacobs-Sera D."/>
            <person name="Hendrix R.W."/>
            <person name="Hatfull G.F."/>
        </authorList>
    </citation>
    <scope>NUCLEOTIDE SEQUENCE</scope>
</reference>
<name>A0A1D2A8U9_AUXPR</name>
<protein>
    <recommendedName>
        <fullName evidence="2">YdbS-like PH domain-containing protein</fullName>
    </recommendedName>
</protein>
<dbReference type="InterPro" id="IPR005182">
    <property type="entry name" value="YdbS-like_PH"/>
</dbReference>
<proteinExistence type="predicted"/>
<dbReference type="PANTHER" id="PTHR35688:SF2">
    <property type="entry name" value="NAD(P)-LINKED OXIDOREDUCTASE SUPERFAMILY PROTEIN"/>
    <property type="match status" value="1"/>
</dbReference>
<dbReference type="AlphaFoldDB" id="A0A1D2A8U9"/>
<evidence type="ECO:0000313" key="3">
    <source>
        <dbReference type="EMBL" id="JAT75639.1"/>
    </source>
</evidence>
<organism evidence="3">
    <name type="scientific">Auxenochlorella protothecoides</name>
    <name type="common">Green microalga</name>
    <name type="synonym">Chlorella protothecoides</name>
    <dbReference type="NCBI Taxonomy" id="3075"/>
    <lineage>
        <taxon>Eukaryota</taxon>
        <taxon>Viridiplantae</taxon>
        <taxon>Chlorophyta</taxon>
        <taxon>core chlorophytes</taxon>
        <taxon>Trebouxiophyceae</taxon>
        <taxon>Chlorellales</taxon>
        <taxon>Chlorellaceae</taxon>
        <taxon>Auxenochlorella</taxon>
    </lineage>
</organism>